<dbReference type="Proteomes" id="UP000265520">
    <property type="component" value="Unassembled WGS sequence"/>
</dbReference>
<dbReference type="EMBL" id="LXQA010285050">
    <property type="protein sequence ID" value="MCI40887.1"/>
    <property type="molecule type" value="Genomic_DNA"/>
</dbReference>
<evidence type="ECO:0000313" key="3">
    <source>
        <dbReference type="EMBL" id="MCI40887.1"/>
    </source>
</evidence>
<dbReference type="PANTHER" id="PTHR36766:SF40">
    <property type="entry name" value="DISEASE RESISTANCE PROTEIN RGA3"/>
    <property type="match status" value="1"/>
</dbReference>
<comment type="caution">
    <text evidence="3">The sequence shown here is derived from an EMBL/GenBank/DDBJ whole genome shotgun (WGS) entry which is preliminary data.</text>
</comment>
<sequence>MVGRKDDKETRMNMLLSDSGTSNNKIGVVAILGMGGVGKTTLAQLVYNDKEVQEHFDRKAWAYVSEDFNTLSVTKNLLESITSRVWDSNN</sequence>
<dbReference type="PANTHER" id="PTHR36766">
    <property type="entry name" value="PLANT BROAD-SPECTRUM MILDEW RESISTANCE PROTEIN RPW8"/>
    <property type="match status" value="1"/>
</dbReference>
<feature type="domain" description="NB-ARC" evidence="2">
    <location>
        <begin position="23"/>
        <end position="84"/>
    </location>
</feature>
<dbReference type="AlphaFoldDB" id="A0A392RXK1"/>
<dbReference type="InterPro" id="IPR002182">
    <property type="entry name" value="NB-ARC"/>
</dbReference>
<keyword evidence="4" id="KW-1185">Reference proteome</keyword>
<name>A0A392RXK1_9FABA</name>
<dbReference type="SUPFAM" id="SSF52540">
    <property type="entry name" value="P-loop containing nucleoside triphosphate hydrolases"/>
    <property type="match status" value="1"/>
</dbReference>
<accession>A0A392RXK1</accession>
<evidence type="ECO:0000256" key="1">
    <source>
        <dbReference type="ARBA" id="ARBA00022821"/>
    </source>
</evidence>
<feature type="non-terminal residue" evidence="3">
    <location>
        <position position="90"/>
    </location>
</feature>
<dbReference type="GO" id="GO:0006952">
    <property type="term" value="P:defense response"/>
    <property type="evidence" value="ECO:0007669"/>
    <property type="project" value="UniProtKB-KW"/>
</dbReference>
<keyword evidence="1" id="KW-0611">Plant defense</keyword>
<evidence type="ECO:0000313" key="4">
    <source>
        <dbReference type="Proteomes" id="UP000265520"/>
    </source>
</evidence>
<dbReference type="GO" id="GO:0043531">
    <property type="term" value="F:ADP binding"/>
    <property type="evidence" value="ECO:0007669"/>
    <property type="project" value="InterPro"/>
</dbReference>
<dbReference type="Pfam" id="PF00931">
    <property type="entry name" value="NB-ARC"/>
    <property type="match status" value="1"/>
</dbReference>
<protein>
    <submittedName>
        <fullName evidence="3">CC-NBS-LRR resistance protein</fullName>
    </submittedName>
</protein>
<evidence type="ECO:0000259" key="2">
    <source>
        <dbReference type="Pfam" id="PF00931"/>
    </source>
</evidence>
<reference evidence="3 4" key="1">
    <citation type="journal article" date="2018" name="Front. Plant Sci.">
        <title>Red Clover (Trifolium pratense) and Zigzag Clover (T. medium) - A Picture of Genomic Similarities and Differences.</title>
        <authorList>
            <person name="Dluhosova J."/>
            <person name="Istvanek J."/>
            <person name="Nedelnik J."/>
            <person name="Repkova J."/>
        </authorList>
    </citation>
    <scope>NUCLEOTIDE SEQUENCE [LARGE SCALE GENOMIC DNA]</scope>
    <source>
        <strain evidence="4">cv. 10/8</strain>
        <tissue evidence="3">Leaf</tissue>
    </source>
</reference>
<dbReference type="Gene3D" id="3.40.50.300">
    <property type="entry name" value="P-loop containing nucleotide triphosphate hydrolases"/>
    <property type="match status" value="1"/>
</dbReference>
<proteinExistence type="predicted"/>
<dbReference type="InterPro" id="IPR027417">
    <property type="entry name" value="P-loop_NTPase"/>
</dbReference>
<organism evidence="3 4">
    <name type="scientific">Trifolium medium</name>
    <dbReference type="NCBI Taxonomy" id="97028"/>
    <lineage>
        <taxon>Eukaryota</taxon>
        <taxon>Viridiplantae</taxon>
        <taxon>Streptophyta</taxon>
        <taxon>Embryophyta</taxon>
        <taxon>Tracheophyta</taxon>
        <taxon>Spermatophyta</taxon>
        <taxon>Magnoliopsida</taxon>
        <taxon>eudicotyledons</taxon>
        <taxon>Gunneridae</taxon>
        <taxon>Pentapetalae</taxon>
        <taxon>rosids</taxon>
        <taxon>fabids</taxon>
        <taxon>Fabales</taxon>
        <taxon>Fabaceae</taxon>
        <taxon>Papilionoideae</taxon>
        <taxon>50 kb inversion clade</taxon>
        <taxon>NPAAA clade</taxon>
        <taxon>Hologalegina</taxon>
        <taxon>IRL clade</taxon>
        <taxon>Trifolieae</taxon>
        <taxon>Trifolium</taxon>
    </lineage>
</organism>